<protein>
    <recommendedName>
        <fullName evidence="3">Peroxisomal ATPase PEX1 N-terminal C-lobe domain-containing protein</fullName>
    </recommendedName>
</protein>
<proteinExistence type="predicted"/>
<organism evidence="5">
    <name type="scientific">Naegleria gruberi</name>
    <name type="common">Amoeba</name>
    <dbReference type="NCBI Taxonomy" id="5762"/>
    <lineage>
        <taxon>Eukaryota</taxon>
        <taxon>Discoba</taxon>
        <taxon>Heterolobosea</taxon>
        <taxon>Tetramitia</taxon>
        <taxon>Eutetramitia</taxon>
        <taxon>Vahlkampfiidae</taxon>
        <taxon>Naegleria</taxon>
    </lineage>
</organism>
<dbReference type="InParanoid" id="D2UZ60"/>
<dbReference type="VEuPathDB" id="AmoebaDB:NAEGRDRAFT_77892"/>
<gene>
    <name evidence="4" type="ORF">NAEGRDRAFT_77892</name>
</gene>
<dbReference type="Proteomes" id="UP000006671">
    <property type="component" value="Unassembled WGS sequence"/>
</dbReference>
<dbReference type="Pfam" id="PF09262">
    <property type="entry name" value="PEX-1N"/>
    <property type="match status" value="1"/>
</dbReference>
<evidence type="ECO:0000313" key="5">
    <source>
        <dbReference type="Proteomes" id="UP000006671"/>
    </source>
</evidence>
<dbReference type="Gene3D" id="3.10.330.10">
    <property type="match status" value="1"/>
</dbReference>
<sequence length="292" mass="33917">MPSSNSQANDAFSEKEFQVFLTSTRDCYVQLPHEYVLSNAVLNESKGKIQVFKIINHDDDDYLCWSWHTHQQAPNKIGIPSTLAKCLEINENDNITIKLLKDVKMCKSVFVRPETIDDSEILEFNQNSIEEELLSQVRIAYRDMKFPLFINNNISITLNTYQCGNDDKDTNVYIIDSGTELIVETKHEIIDEVKQEKKKYYIKSKLEKLSTIANRLDLKYTHEQIDDDKFIYVSKDIATKIGLVSGDLVQVLHLNIIRKNIIKDETEQAEEQKNPLDALKEFEEKKERVCFN</sequence>
<dbReference type="Gene3D" id="2.40.40.20">
    <property type="match status" value="1"/>
</dbReference>
<dbReference type="GO" id="GO:0005524">
    <property type="term" value="F:ATP binding"/>
    <property type="evidence" value="ECO:0007669"/>
    <property type="project" value="UniProtKB-KW"/>
</dbReference>
<accession>D2UZ60</accession>
<dbReference type="eggNOG" id="KOG0735">
    <property type="taxonomic scope" value="Eukaryota"/>
</dbReference>
<evidence type="ECO:0000313" key="4">
    <source>
        <dbReference type="EMBL" id="EFC49886.1"/>
    </source>
</evidence>
<dbReference type="AlphaFoldDB" id="D2UZ60"/>
<dbReference type="EMBL" id="GG738846">
    <property type="protein sequence ID" value="EFC49886.1"/>
    <property type="molecule type" value="Genomic_DNA"/>
</dbReference>
<dbReference type="InterPro" id="IPR015342">
    <property type="entry name" value="PEX1-N_C-lobe"/>
</dbReference>
<dbReference type="OrthoDB" id="2187at2759"/>
<dbReference type="GeneID" id="8852722"/>
<dbReference type="InterPro" id="IPR029067">
    <property type="entry name" value="CDC48_domain_2-like_sf"/>
</dbReference>
<keyword evidence="5" id="KW-1185">Reference proteome</keyword>
<reference evidence="4 5" key="1">
    <citation type="journal article" date="2010" name="Cell">
        <title>The genome of Naegleria gruberi illuminates early eukaryotic versatility.</title>
        <authorList>
            <person name="Fritz-Laylin L.K."/>
            <person name="Prochnik S.E."/>
            <person name="Ginger M.L."/>
            <person name="Dacks J.B."/>
            <person name="Carpenter M.L."/>
            <person name="Field M.C."/>
            <person name="Kuo A."/>
            <person name="Paredez A."/>
            <person name="Chapman J."/>
            <person name="Pham J."/>
            <person name="Shu S."/>
            <person name="Neupane R."/>
            <person name="Cipriano M."/>
            <person name="Mancuso J."/>
            <person name="Tu H."/>
            <person name="Salamov A."/>
            <person name="Lindquist E."/>
            <person name="Shapiro H."/>
            <person name="Lucas S."/>
            <person name="Grigoriev I.V."/>
            <person name="Cande W.Z."/>
            <person name="Fulton C."/>
            <person name="Rokhsar D.S."/>
            <person name="Dawson S.C."/>
        </authorList>
    </citation>
    <scope>NUCLEOTIDE SEQUENCE [LARGE SCALE GENOMIC DNA]</scope>
    <source>
        <strain evidence="4 5">NEG-M</strain>
    </source>
</reference>
<evidence type="ECO:0000256" key="1">
    <source>
        <dbReference type="ARBA" id="ARBA00022741"/>
    </source>
</evidence>
<dbReference type="KEGG" id="ngr:NAEGRDRAFT_77892"/>
<evidence type="ECO:0000259" key="3">
    <source>
        <dbReference type="Pfam" id="PF09262"/>
    </source>
</evidence>
<keyword evidence="2" id="KW-0067">ATP-binding</keyword>
<evidence type="ECO:0000256" key="2">
    <source>
        <dbReference type="ARBA" id="ARBA00022840"/>
    </source>
</evidence>
<dbReference type="RefSeq" id="XP_002682630.1">
    <property type="nucleotide sequence ID" value="XM_002682584.1"/>
</dbReference>
<keyword evidence="1" id="KW-0547">Nucleotide-binding</keyword>
<dbReference type="SUPFAM" id="SSF54585">
    <property type="entry name" value="Cdc48 domain 2-like"/>
    <property type="match status" value="1"/>
</dbReference>
<dbReference type="SUPFAM" id="SSF50692">
    <property type="entry name" value="ADC-like"/>
    <property type="match status" value="1"/>
</dbReference>
<dbReference type="STRING" id="5762.D2UZ60"/>
<feature type="domain" description="Peroxisomal ATPase PEX1 N-terminal C-lobe" evidence="3">
    <location>
        <begin position="107"/>
        <end position="184"/>
    </location>
</feature>
<dbReference type="GO" id="GO:0005777">
    <property type="term" value="C:peroxisome"/>
    <property type="evidence" value="ECO:0007669"/>
    <property type="project" value="InterPro"/>
</dbReference>
<dbReference type="GO" id="GO:0007031">
    <property type="term" value="P:peroxisome organization"/>
    <property type="evidence" value="ECO:0007669"/>
    <property type="project" value="InterPro"/>
</dbReference>
<name>D2UZ60_NAEGR</name>
<dbReference type="InterPro" id="IPR009010">
    <property type="entry name" value="Asp_de-COase-like_dom_sf"/>
</dbReference>